<reference evidence="1" key="1">
    <citation type="journal article" date="2023" name="Mol. Phylogenet. Evol.">
        <title>Genome-scale phylogeny and comparative genomics of the fungal order Sordariales.</title>
        <authorList>
            <person name="Hensen N."/>
            <person name="Bonometti L."/>
            <person name="Westerberg I."/>
            <person name="Brannstrom I.O."/>
            <person name="Guillou S."/>
            <person name="Cros-Aarteil S."/>
            <person name="Calhoun S."/>
            <person name="Haridas S."/>
            <person name="Kuo A."/>
            <person name="Mondo S."/>
            <person name="Pangilinan J."/>
            <person name="Riley R."/>
            <person name="LaButti K."/>
            <person name="Andreopoulos B."/>
            <person name="Lipzen A."/>
            <person name="Chen C."/>
            <person name="Yan M."/>
            <person name="Daum C."/>
            <person name="Ng V."/>
            <person name="Clum A."/>
            <person name="Steindorff A."/>
            <person name="Ohm R.A."/>
            <person name="Martin F."/>
            <person name="Silar P."/>
            <person name="Natvig D.O."/>
            <person name="Lalanne C."/>
            <person name="Gautier V."/>
            <person name="Ament-Velasquez S.L."/>
            <person name="Kruys A."/>
            <person name="Hutchinson M.I."/>
            <person name="Powell A.J."/>
            <person name="Barry K."/>
            <person name="Miller A.N."/>
            <person name="Grigoriev I.V."/>
            <person name="Debuchy R."/>
            <person name="Gladieux P."/>
            <person name="Hiltunen Thoren M."/>
            <person name="Johannesson H."/>
        </authorList>
    </citation>
    <scope>NUCLEOTIDE SEQUENCE</scope>
    <source>
        <strain evidence="1">CBS 168.71</strain>
    </source>
</reference>
<dbReference type="AlphaFoldDB" id="A0AAE0LX16"/>
<comment type="caution">
    <text evidence="1">The sequence shown here is derived from an EMBL/GenBank/DDBJ whole genome shotgun (WGS) entry which is preliminary data.</text>
</comment>
<organism evidence="1 2">
    <name type="scientific">Chaetomium fimeti</name>
    <dbReference type="NCBI Taxonomy" id="1854472"/>
    <lineage>
        <taxon>Eukaryota</taxon>
        <taxon>Fungi</taxon>
        <taxon>Dikarya</taxon>
        <taxon>Ascomycota</taxon>
        <taxon>Pezizomycotina</taxon>
        <taxon>Sordariomycetes</taxon>
        <taxon>Sordariomycetidae</taxon>
        <taxon>Sordariales</taxon>
        <taxon>Chaetomiaceae</taxon>
        <taxon>Chaetomium</taxon>
    </lineage>
</organism>
<dbReference type="GeneID" id="87836407"/>
<dbReference type="RefSeq" id="XP_062664221.1">
    <property type="nucleotide sequence ID" value="XM_062799459.1"/>
</dbReference>
<name>A0AAE0LX16_9PEZI</name>
<evidence type="ECO:0000313" key="1">
    <source>
        <dbReference type="EMBL" id="KAK3300707.1"/>
    </source>
</evidence>
<proteinExistence type="predicted"/>
<protein>
    <submittedName>
        <fullName evidence="1">Uncharacterized protein</fullName>
    </submittedName>
</protein>
<reference evidence="1" key="2">
    <citation type="submission" date="2023-06" db="EMBL/GenBank/DDBJ databases">
        <authorList>
            <consortium name="Lawrence Berkeley National Laboratory"/>
            <person name="Haridas S."/>
            <person name="Hensen N."/>
            <person name="Bonometti L."/>
            <person name="Westerberg I."/>
            <person name="Brannstrom I.O."/>
            <person name="Guillou S."/>
            <person name="Cros-Aarteil S."/>
            <person name="Calhoun S."/>
            <person name="Kuo A."/>
            <person name="Mondo S."/>
            <person name="Pangilinan J."/>
            <person name="Riley R."/>
            <person name="Labutti K."/>
            <person name="Andreopoulos B."/>
            <person name="Lipzen A."/>
            <person name="Chen C."/>
            <person name="Yanf M."/>
            <person name="Daum C."/>
            <person name="Ng V."/>
            <person name="Clum A."/>
            <person name="Steindorff A."/>
            <person name="Ohm R."/>
            <person name="Martin F."/>
            <person name="Silar P."/>
            <person name="Natvig D."/>
            <person name="Lalanne C."/>
            <person name="Gautier V."/>
            <person name="Ament-Velasquez S.L."/>
            <person name="Kruys A."/>
            <person name="Hutchinson M.I."/>
            <person name="Powell A.J."/>
            <person name="Barry K."/>
            <person name="Miller A.N."/>
            <person name="Grigoriev I.V."/>
            <person name="Debuchy R."/>
            <person name="Gladieux P."/>
            <person name="Thoren M.H."/>
            <person name="Johannesson H."/>
        </authorList>
    </citation>
    <scope>NUCLEOTIDE SEQUENCE</scope>
    <source>
        <strain evidence="1">CBS 168.71</strain>
    </source>
</reference>
<evidence type="ECO:0000313" key="2">
    <source>
        <dbReference type="Proteomes" id="UP001278766"/>
    </source>
</evidence>
<dbReference type="EMBL" id="JAUEPN010000001">
    <property type="protein sequence ID" value="KAK3300707.1"/>
    <property type="molecule type" value="Genomic_DNA"/>
</dbReference>
<gene>
    <name evidence="1" type="ORF">B0H64DRAFT_21271</name>
</gene>
<keyword evidence="2" id="KW-1185">Reference proteome</keyword>
<accession>A0AAE0LX16</accession>
<sequence>MIDTAILKAISTPLLPLLSAEDLQSTLLVLCCLAEPHRQTHIQSYTSIAEDTRNLNPGTKHGQTHQLNQRQCAASIISSVEIHLRHLVCTRKVVATDAKNSSRSTCRAHSIDQRKRSSFVNIDT</sequence>
<dbReference type="Proteomes" id="UP001278766">
    <property type="component" value="Unassembled WGS sequence"/>
</dbReference>